<dbReference type="Gene3D" id="3.30.70.2650">
    <property type="match status" value="1"/>
</dbReference>
<accession>A0A0G0T5Y1</accession>
<feature type="domain" description="Transcriptional repressor PaaX-like central Cas2-like" evidence="1">
    <location>
        <begin position="129"/>
        <end position="200"/>
    </location>
</feature>
<reference evidence="2 3" key="1">
    <citation type="journal article" date="2015" name="Nature">
        <title>rRNA introns, odd ribosomes, and small enigmatic genomes across a large radiation of phyla.</title>
        <authorList>
            <person name="Brown C.T."/>
            <person name="Hug L.A."/>
            <person name="Thomas B.C."/>
            <person name="Sharon I."/>
            <person name="Castelle C.J."/>
            <person name="Singh A."/>
            <person name="Wilkins M.J."/>
            <person name="Williams K.H."/>
            <person name="Banfield J.F."/>
        </authorList>
    </citation>
    <scope>NUCLEOTIDE SEQUENCE [LARGE SCALE GENOMIC DNA]</scope>
</reference>
<dbReference type="EMBL" id="LBZM01000005">
    <property type="protein sequence ID" value="KKR72438.1"/>
    <property type="molecule type" value="Genomic_DNA"/>
</dbReference>
<proteinExistence type="predicted"/>
<dbReference type="InterPro" id="IPR048846">
    <property type="entry name" value="PaaX-like_central"/>
</dbReference>
<evidence type="ECO:0000313" key="2">
    <source>
        <dbReference type="EMBL" id="KKR72438.1"/>
    </source>
</evidence>
<dbReference type="Pfam" id="PF20803">
    <property type="entry name" value="PaaX_M"/>
    <property type="match status" value="1"/>
</dbReference>
<sequence length="213" mass="25446">MLYFVIMDNSQVSRLSTLLEKTLIKKEQEKRYATVKEVITLLGKGLLLSTLFIAPGMGKAVKLHHFYSSSADEWKRFNRSYLRRTIERLKRSKIVEIVEKDGIEQIQITENGHRRLFSYAIEELELTTKKWDKKWRLVLYDIPIKRKSTQQTLRELLKRLKFLPLQKSVYLTPYPCEREIEFIREYFDLSDRLTILTVGKIENQTIYKEYFGL</sequence>
<comment type="caution">
    <text evidence="2">The sequence shown here is derived from an EMBL/GenBank/DDBJ whole genome shotgun (WGS) entry which is preliminary data.</text>
</comment>
<name>A0A0G0T5Y1_9BACT</name>
<dbReference type="SUPFAM" id="SSF143430">
    <property type="entry name" value="TTP0101/SSO1404-like"/>
    <property type="match status" value="1"/>
</dbReference>
<protein>
    <recommendedName>
        <fullName evidence="1">Transcriptional repressor PaaX-like central Cas2-like domain-containing protein</fullName>
    </recommendedName>
</protein>
<gene>
    <name evidence="2" type="ORF">UU14_C0005G0006</name>
</gene>
<evidence type="ECO:0000259" key="1">
    <source>
        <dbReference type="Pfam" id="PF20803"/>
    </source>
</evidence>
<dbReference type="Proteomes" id="UP000034664">
    <property type="component" value="Unassembled WGS sequence"/>
</dbReference>
<evidence type="ECO:0000313" key="3">
    <source>
        <dbReference type="Proteomes" id="UP000034664"/>
    </source>
</evidence>
<organism evidence="2 3">
    <name type="scientific">Candidatus Roizmanbacteria bacterium GW2011_GWB1_40_7</name>
    <dbReference type="NCBI Taxonomy" id="1618482"/>
    <lineage>
        <taxon>Bacteria</taxon>
        <taxon>Candidatus Roizmaniibacteriota</taxon>
    </lineage>
</organism>
<dbReference type="AlphaFoldDB" id="A0A0G0T5Y1"/>